<organism evidence="2 3">
    <name type="scientific">Solanum tuberosum</name>
    <name type="common">Potato</name>
    <dbReference type="NCBI Taxonomy" id="4113"/>
    <lineage>
        <taxon>Eukaryota</taxon>
        <taxon>Viridiplantae</taxon>
        <taxon>Streptophyta</taxon>
        <taxon>Embryophyta</taxon>
        <taxon>Tracheophyta</taxon>
        <taxon>Spermatophyta</taxon>
        <taxon>Magnoliopsida</taxon>
        <taxon>eudicotyledons</taxon>
        <taxon>Gunneridae</taxon>
        <taxon>Pentapetalae</taxon>
        <taxon>asterids</taxon>
        <taxon>lamiids</taxon>
        <taxon>Solanales</taxon>
        <taxon>Solanaceae</taxon>
        <taxon>Solanoideae</taxon>
        <taxon>Solaneae</taxon>
        <taxon>Solanum</taxon>
    </lineage>
</organism>
<reference evidence="2" key="2">
    <citation type="submission" date="2015-06" db="UniProtKB">
        <authorList>
            <consortium name="EnsemblPlants"/>
        </authorList>
    </citation>
    <scope>IDENTIFICATION</scope>
    <source>
        <strain evidence="2">DM1-3 516 R44</strain>
    </source>
</reference>
<evidence type="ECO:0000313" key="3">
    <source>
        <dbReference type="Proteomes" id="UP000011115"/>
    </source>
</evidence>
<accession>M1DB13</accession>
<sequence length="279" mass="31743">MLATLMTQMDELAKKMVEIEVQCKRKDKCIPPHEQRRPKDNEVKRIEEMLSIILHKVTEQDRDLEEMKESIKVMKQMIGLNEESFWRMHIGEQWSSRCIAEEVSMPDLIRRLAQHNFKSEPVKLGELKSNLASTSSSSQPSRITQAMILKMGNLAQSTEMRETRLERSIPGEASEVTALKVEVAELRKDVDCLKSTDFNSLIEAANDEDTAETSEIPSATTGEVQRYGTAEKESDAETDEEMIERREETIFRNLLDLVETVVQPVIQTSLTETSTAAPI</sequence>
<evidence type="ECO:0000313" key="2">
    <source>
        <dbReference type="EnsemblPlants" id="PGSC0003DMT400086123"/>
    </source>
</evidence>
<dbReference type="InParanoid" id="M1DB13"/>
<proteinExistence type="predicted"/>
<name>M1DB13_SOLTU</name>
<protein>
    <submittedName>
        <fullName evidence="2">Polyprotein protein</fullName>
    </submittedName>
</protein>
<dbReference type="HOGENOM" id="CLU_1071196_0_0_1"/>
<feature type="compositionally biased region" description="Polar residues" evidence="1">
    <location>
        <begin position="213"/>
        <end position="223"/>
    </location>
</feature>
<dbReference type="EnsemblPlants" id="PGSC0003DMT400086123">
    <property type="protein sequence ID" value="PGSC0003DMT400086123"/>
    <property type="gene ID" value="PGSC0003DMG400035694"/>
</dbReference>
<keyword evidence="3" id="KW-1185">Reference proteome</keyword>
<dbReference type="AlphaFoldDB" id="M1DB13"/>
<dbReference type="Proteomes" id="UP000011115">
    <property type="component" value="Unassembled WGS sequence"/>
</dbReference>
<feature type="region of interest" description="Disordered" evidence="1">
    <location>
        <begin position="205"/>
        <end position="240"/>
    </location>
</feature>
<evidence type="ECO:0000256" key="1">
    <source>
        <dbReference type="SAM" id="MobiDB-lite"/>
    </source>
</evidence>
<dbReference type="PaxDb" id="4113-PGSC0003DMT400086123"/>
<reference evidence="3" key="1">
    <citation type="journal article" date="2011" name="Nature">
        <title>Genome sequence and analysis of the tuber crop potato.</title>
        <authorList>
            <consortium name="The Potato Genome Sequencing Consortium"/>
        </authorList>
    </citation>
    <scope>NUCLEOTIDE SEQUENCE [LARGE SCALE GENOMIC DNA]</scope>
    <source>
        <strain evidence="3">cv. DM1-3 516 R44</strain>
    </source>
</reference>
<dbReference type="Gramene" id="PGSC0003DMT400086123">
    <property type="protein sequence ID" value="PGSC0003DMT400086123"/>
    <property type="gene ID" value="PGSC0003DMG400035694"/>
</dbReference>